<dbReference type="InterPro" id="IPR003661">
    <property type="entry name" value="HisK_dim/P_dom"/>
</dbReference>
<dbReference type="PANTHER" id="PTHR45436">
    <property type="entry name" value="SENSOR HISTIDINE KINASE YKOH"/>
    <property type="match status" value="1"/>
</dbReference>
<protein>
    <recommendedName>
        <fullName evidence="3">histidine kinase</fullName>
        <ecNumber evidence="3">2.7.13.3</ecNumber>
    </recommendedName>
</protein>
<dbReference type="InterPro" id="IPR003660">
    <property type="entry name" value="HAMP_dom"/>
</dbReference>
<feature type="domain" description="Histidine kinase" evidence="12">
    <location>
        <begin position="244"/>
        <end position="456"/>
    </location>
</feature>
<evidence type="ECO:0000259" key="12">
    <source>
        <dbReference type="PROSITE" id="PS50109"/>
    </source>
</evidence>
<dbReference type="SUPFAM" id="SSF47384">
    <property type="entry name" value="Homodimeric domain of signal transducing histidine kinase"/>
    <property type="match status" value="1"/>
</dbReference>
<feature type="transmembrane region" description="Helical" evidence="11">
    <location>
        <begin position="12"/>
        <end position="38"/>
    </location>
</feature>
<dbReference type="GO" id="GO:0000155">
    <property type="term" value="F:phosphorelay sensor kinase activity"/>
    <property type="evidence" value="ECO:0007669"/>
    <property type="project" value="InterPro"/>
</dbReference>
<evidence type="ECO:0000256" key="11">
    <source>
        <dbReference type="SAM" id="Phobius"/>
    </source>
</evidence>
<evidence type="ECO:0000256" key="3">
    <source>
        <dbReference type="ARBA" id="ARBA00012438"/>
    </source>
</evidence>
<dbReference type="RefSeq" id="WP_305908892.1">
    <property type="nucleotide sequence ID" value="NZ_CP157743.1"/>
</dbReference>
<evidence type="ECO:0000259" key="13">
    <source>
        <dbReference type="PROSITE" id="PS50885"/>
    </source>
</evidence>
<dbReference type="SUPFAM" id="SSF55874">
    <property type="entry name" value="ATPase domain of HSP90 chaperone/DNA topoisomerase II/histidine kinase"/>
    <property type="match status" value="1"/>
</dbReference>
<evidence type="ECO:0000313" key="14">
    <source>
        <dbReference type="EMBL" id="XBS22128.1"/>
    </source>
</evidence>
<name>A0AAU7NYT8_9GAMM</name>
<evidence type="ECO:0000256" key="1">
    <source>
        <dbReference type="ARBA" id="ARBA00000085"/>
    </source>
</evidence>
<dbReference type="SMART" id="SM00387">
    <property type="entry name" value="HATPase_c"/>
    <property type="match status" value="1"/>
</dbReference>
<reference evidence="14 15" key="1">
    <citation type="journal article" date="2024" name="Microbiology">
        <title>Methylomarinum rosea sp. nov., a novel halophilic methanotrophic bacterium from the hypersaline Lake Elton.</title>
        <authorList>
            <person name="Suleimanov R.Z."/>
            <person name="Oshkin I.Y."/>
            <person name="Danilova O.V."/>
            <person name="Suzina N.E."/>
            <person name="Dedysh S.N."/>
        </authorList>
    </citation>
    <scope>NUCLEOTIDE SEQUENCE [LARGE SCALE GENOMIC DNA]</scope>
    <source>
        <strain evidence="14 15">Ch1-1</strain>
    </source>
</reference>
<comment type="catalytic activity">
    <reaction evidence="1">
        <text>ATP + protein L-histidine = ADP + protein N-phospho-L-histidine.</text>
        <dbReference type="EC" id="2.7.13.3"/>
    </reaction>
</comment>
<evidence type="ECO:0000256" key="5">
    <source>
        <dbReference type="ARBA" id="ARBA00022679"/>
    </source>
</evidence>
<gene>
    <name evidence="14" type="ORF">Q9L42_008395</name>
</gene>
<dbReference type="Gene3D" id="3.30.565.10">
    <property type="entry name" value="Histidine kinase-like ATPase, C-terminal domain"/>
    <property type="match status" value="1"/>
</dbReference>
<proteinExistence type="predicted"/>
<evidence type="ECO:0000256" key="9">
    <source>
        <dbReference type="ARBA" id="ARBA00023012"/>
    </source>
</evidence>
<dbReference type="InterPro" id="IPR050428">
    <property type="entry name" value="TCS_sensor_his_kinase"/>
</dbReference>
<dbReference type="CDD" id="cd00082">
    <property type="entry name" value="HisKA"/>
    <property type="match status" value="1"/>
</dbReference>
<evidence type="ECO:0000256" key="7">
    <source>
        <dbReference type="ARBA" id="ARBA00022777"/>
    </source>
</evidence>
<dbReference type="PRINTS" id="PR00344">
    <property type="entry name" value="BCTRLSENSOR"/>
</dbReference>
<feature type="domain" description="HAMP" evidence="13">
    <location>
        <begin position="184"/>
        <end position="236"/>
    </location>
</feature>
<dbReference type="Pfam" id="PF00512">
    <property type="entry name" value="HisKA"/>
    <property type="match status" value="1"/>
</dbReference>
<comment type="subcellular location">
    <subcellularLocation>
        <location evidence="2">Membrane</location>
    </subcellularLocation>
</comment>
<dbReference type="InterPro" id="IPR013727">
    <property type="entry name" value="2CSK_N"/>
</dbReference>
<sequence length="463" mass="51748">MNKPASLKTTIISRLIIPVILFLTIETVLSYFVTLHYVDVAYDRWLLDSANSLTQEVKVIDDDVYANLTTTAMEIFKWDEVDKTYFKIIAENKGVLAGDMFVPEPTTEINWSKPYFFNSTIRDTPIRVVSMEVQNADLPERVYIHVAETLNKRQEMMTDILLADLAPQLLLTLIISIYLFIAVNRGLAPLHKLANEISQRSPRDLSPIPETHVFAEVRSLTDTINHLLGRLSAAIAAQQRFIANAAHQLRTPLAGLKLQAERAQRENDIQAMQPALLQIQNSADRVSHMIAQLLALARSGPIEGDHRFKAIDLRRLARDTCIEWVPKALQKQIDLSFDEPKQPLYVKGDKFLLGELLSNLLDNAIAYGKQHGHIAVKLTHHPNPSLSVIDDGPGIPAAEVDKIFERFYRIPGSPGNGCGLGLAIVREIADLHQAQLSVDASDAGGTRIELRFKPNPDISQSRP</sequence>
<dbReference type="PROSITE" id="PS50885">
    <property type="entry name" value="HAMP"/>
    <property type="match status" value="1"/>
</dbReference>
<keyword evidence="9" id="KW-0902">Two-component regulatory system</keyword>
<dbReference type="Gene3D" id="1.10.287.130">
    <property type="match status" value="1"/>
</dbReference>
<dbReference type="AlphaFoldDB" id="A0AAU7NYT8"/>
<evidence type="ECO:0000256" key="8">
    <source>
        <dbReference type="ARBA" id="ARBA00022989"/>
    </source>
</evidence>
<keyword evidence="8 11" id="KW-1133">Transmembrane helix</keyword>
<keyword evidence="5" id="KW-0808">Transferase</keyword>
<keyword evidence="10 11" id="KW-0472">Membrane</keyword>
<dbReference type="PROSITE" id="PS50109">
    <property type="entry name" value="HIS_KIN"/>
    <property type="match status" value="1"/>
</dbReference>
<dbReference type="EC" id="2.7.13.3" evidence="3"/>
<dbReference type="CDD" id="cd00075">
    <property type="entry name" value="HATPase"/>
    <property type="match status" value="1"/>
</dbReference>
<evidence type="ECO:0000256" key="10">
    <source>
        <dbReference type="ARBA" id="ARBA00023136"/>
    </source>
</evidence>
<dbReference type="InterPro" id="IPR005467">
    <property type="entry name" value="His_kinase_dom"/>
</dbReference>
<dbReference type="EMBL" id="CP157743">
    <property type="protein sequence ID" value="XBS22128.1"/>
    <property type="molecule type" value="Genomic_DNA"/>
</dbReference>
<dbReference type="Pfam" id="PF08521">
    <property type="entry name" value="2CSK_N"/>
    <property type="match status" value="1"/>
</dbReference>
<organism evidence="14 15">
    <name type="scientific">Methylomarinum roseum</name>
    <dbReference type="NCBI Taxonomy" id="3067653"/>
    <lineage>
        <taxon>Bacteria</taxon>
        <taxon>Pseudomonadati</taxon>
        <taxon>Pseudomonadota</taxon>
        <taxon>Gammaproteobacteria</taxon>
        <taxon>Methylococcales</taxon>
        <taxon>Methylococcaceae</taxon>
        <taxon>Methylomarinum</taxon>
    </lineage>
</organism>
<accession>A0AAU7NYT8</accession>
<dbReference type="Pfam" id="PF02518">
    <property type="entry name" value="HATPase_c"/>
    <property type="match status" value="1"/>
</dbReference>
<evidence type="ECO:0000313" key="15">
    <source>
        <dbReference type="Proteomes" id="UP001225378"/>
    </source>
</evidence>
<dbReference type="InterPro" id="IPR004358">
    <property type="entry name" value="Sig_transdc_His_kin-like_C"/>
</dbReference>
<dbReference type="InterPro" id="IPR036097">
    <property type="entry name" value="HisK_dim/P_sf"/>
</dbReference>
<dbReference type="PANTHER" id="PTHR45436:SF1">
    <property type="entry name" value="SENSOR PROTEIN QSEC"/>
    <property type="match status" value="1"/>
</dbReference>
<dbReference type="InterPro" id="IPR036890">
    <property type="entry name" value="HATPase_C_sf"/>
</dbReference>
<keyword evidence="4" id="KW-0597">Phosphoprotein</keyword>
<keyword evidence="7 14" id="KW-0418">Kinase</keyword>
<keyword evidence="15" id="KW-1185">Reference proteome</keyword>
<keyword evidence="6 11" id="KW-0812">Transmembrane</keyword>
<dbReference type="GO" id="GO:0005886">
    <property type="term" value="C:plasma membrane"/>
    <property type="evidence" value="ECO:0007669"/>
    <property type="project" value="TreeGrafter"/>
</dbReference>
<evidence type="ECO:0000256" key="2">
    <source>
        <dbReference type="ARBA" id="ARBA00004370"/>
    </source>
</evidence>
<dbReference type="Proteomes" id="UP001225378">
    <property type="component" value="Chromosome"/>
</dbReference>
<dbReference type="SMART" id="SM00388">
    <property type="entry name" value="HisKA"/>
    <property type="match status" value="1"/>
</dbReference>
<evidence type="ECO:0000256" key="4">
    <source>
        <dbReference type="ARBA" id="ARBA00022553"/>
    </source>
</evidence>
<evidence type="ECO:0000256" key="6">
    <source>
        <dbReference type="ARBA" id="ARBA00022692"/>
    </source>
</evidence>
<dbReference type="InterPro" id="IPR003594">
    <property type="entry name" value="HATPase_dom"/>
</dbReference>
<feature type="transmembrane region" description="Helical" evidence="11">
    <location>
        <begin position="165"/>
        <end position="183"/>
    </location>
</feature>
<dbReference type="KEGG" id="mech:Q9L42_008395"/>